<feature type="transmembrane region" description="Helical" evidence="7">
    <location>
        <begin position="1420"/>
        <end position="1442"/>
    </location>
</feature>
<dbReference type="SUPFAM" id="SSF81321">
    <property type="entry name" value="Family A G protein-coupled receptor-like"/>
    <property type="match status" value="1"/>
</dbReference>
<feature type="transmembrane region" description="Helical" evidence="7">
    <location>
        <begin position="1218"/>
        <end position="1237"/>
    </location>
</feature>
<feature type="region of interest" description="Disordered" evidence="6">
    <location>
        <begin position="420"/>
        <end position="452"/>
    </location>
</feature>
<evidence type="ECO:0000256" key="7">
    <source>
        <dbReference type="SAM" id="Phobius"/>
    </source>
</evidence>
<feature type="signal peptide" evidence="8">
    <location>
        <begin position="1"/>
        <end position="21"/>
    </location>
</feature>
<feature type="compositionally biased region" description="Low complexity" evidence="6">
    <location>
        <begin position="1479"/>
        <end position="1491"/>
    </location>
</feature>
<dbReference type="FunFam" id="1.20.1070.10:FF:000290">
    <property type="entry name" value="GG11888"/>
    <property type="match status" value="1"/>
</dbReference>
<feature type="compositionally biased region" description="Basic and acidic residues" evidence="6">
    <location>
        <begin position="1468"/>
        <end position="1478"/>
    </location>
</feature>
<dbReference type="PANTHER" id="PTHR47767">
    <property type="entry name" value="ADHESION G PROTEIN-COUPLED RECEPTOR G7"/>
    <property type="match status" value="1"/>
</dbReference>
<evidence type="ECO:0000256" key="5">
    <source>
        <dbReference type="ARBA" id="ARBA00023157"/>
    </source>
</evidence>
<keyword evidence="3 7" id="KW-1133">Transmembrane helix</keyword>
<feature type="compositionally biased region" description="Basic residues" evidence="6">
    <location>
        <begin position="420"/>
        <end position="431"/>
    </location>
</feature>
<evidence type="ECO:0000313" key="11">
    <source>
        <dbReference type="EMBL" id="MBW49562.1"/>
    </source>
</evidence>
<evidence type="ECO:0000256" key="8">
    <source>
        <dbReference type="SAM" id="SignalP"/>
    </source>
</evidence>
<evidence type="ECO:0000256" key="4">
    <source>
        <dbReference type="ARBA" id="ARBA00023136"/>
    </source>
</evidence>
<feature type="transmembrane region" description="Helical" evidence="7">
    <location>
        <begin position="1395"/>
        <end position="1414"/>
    </location>
</feature>
<feature type="domain" description="GAIN-B" evidence="9">
    <location>
        <begin position="998"/>
        <end position="1165"/>
    </location>
</feature>
<dbReference type="CDD" id="cd15040">
    <property type="entry name" value="7tmB2_Adhesion"/>
    <property type="match status" value="1"/>
</dbReference>
<dbReference type="Pfam" id="PF00002">
    <property type="entry name" value="7tm_2"/>
    <property type="match status" value="1"/>
</dbReference>
<dbReference type="GO" id="GO:0016020">
    <property type="term" value="C:membrane"/>
    <property type="evidence" value="ECO:0007669"/>
    <property type="project" value="UniProtKB-SubCell"/>
</dbReference>
<dbReference type="Gene3D" id="1.20.1070.10">
    <property type="entry name" value="Rhodopsin 7-helix transmembrane proteins"/>
    <property type="match status" value="1"/>
</dbReference>
<dbReference type="PANTHER" id="PTHR47767:SF1">
    <property type="entry name" value="ADHESION G PROTEIN-COUPLED RECEPTOR G7"/>
    <property type="match status" value="1"/>
</dbReference>
<dbReference type="InterPro" id="IPR053066">
    <property type="entry name" value="ADGR_G7"/>
</dbReference>
<protein>
    <submittedName>
        <fullName evidence="11">Putative g protein-coupled receptor</fullName>
    </submittedName>
</protein>
<comment type="subcellular location">
    <subcellularLocation>
        <location evidence="1">Membrane</location>
        <topology evidence="1">Multi-pass membrane protein</topology>
    </subcellularLocation>
</comment>
<organism evidence="11">
    <name type="scientific">Anopheles marajoara</name>
    <dbReference type="NCBI Taxonomy" id="58244"/>
    <lineage>
        <taxon>Eukaryota</taxon>
        <taxon>Metazoa</taxon>
        <taxon>Ecdysozoa</taxon>
        <taxon>Arthropoda</taxon>
        <taxon>Hexapoda</taxon>
        <taxon>Insecta</taxon>
        <taxon>Pterygota</taxon>
        <taxon>Neoptera</taxon>
        <taxon>Endopterygota</taxon>
        <taxon>Diptera</taxon>
        <taxon>Nematocera</taxon>
        <taxon>Culicoidea</taxon>
        <taxon>Culicidae</taxon>
        <taxon>Anophelinae</taxon>
        <taxon>Anopheles</taxon>
    </lineage>
</organism>
<evidence type="ECO:0000259" key="9">
    <source>
        <dbReference type="PROSITE" id="PS50221"/>
    </source>
</evidence>
<dbReference type="PROSITE" id="PS50261">
    <property type="entry name" value="G_PROTEIN_RECEP_F2_4"/>
    <property type="match status" value="1"/>
</dbReference>
<feature type="region of interest" description="Disordered" evidence="6">
    <location>
        <begin position="1466"/>
        <end position="1491"/>
    </location>
</feature>
<feature type="region of interest" description="Disordered" evidence="6">
    <location>
        <begin position="993"/>
        <end position="1032"/>
    </location>
</feature>
<dbReference type="Gene3D" id="2.60.220.50">
    <property type="match status" value="1"/>
</dbReference>
<evidence type="ECO:0000256" key="6">
    <source>
        <dbReference type="SAM" id="MobiDB-lite"/>
    </source>
</evidence>
<dbReference type="InterPro" id="IPR017981">
    <property type="entry name" value="GPCR_2-like_7TM"/>
</dbReference>
<feature type="compositionally biased region" description="Low complexity" evidence="6">
    <location>
        <begin position="1022"/>
        <end position="1031"/>
    </location>
</feature>
<feature type="chain" id="PRO_5014960541" evidence="8">
    <location>
        <begin position="22"/>
        <end position="1491"/>
    </location>
</feature>
<sequence>MDASLPRYVALVVLLIIAASAQIDTDGSPPISAGTAPPGNDPQSPPGSTLDAFLTSNKCDGWLASVPVGGTVRDASTLPDCGCPPGYTAVLVEWNRGAGSNSTLCAALWSPRPSHEGCIAAGTATDYYDLPLAERRWVRDLLVGWGVSEFWISARLLTAQGPLVRRLPGPRWNSPLDATLDHDQHLELDLNAPNSASGGFRCAAVGGAPDYGRLFLTDCSRALPLLCLVRIPPALLQLNCRKGELTTRYRDHSAEQQQCYTVVPVKGRDRHRYPLSGYRIFVVDSARKVHLLRALLEQAAKSRKDCQKPYYIDATKGEVPSGGGSLLAAGLQVPMKSGEKPPDCLVVQRDAGATDEQQGGTMVPPAMHLYFDRERHKLLLTVYGQRWFWREKQSSDGFTCYTDAGSELINPVRVRTVRRYGKASGRGRRANPRGNPHEGTAASDGDSAETEQVPNAERTLYELVLVDGQPGQYWCEAHLLPNFTHLVTPATLAYRKLAEGRSFFAIMLDAWLPANSSSSSSGALEAMRPKDYRVLVKDALKRHRHLAKVKDVYGALKGMQVRQAVPLRTGSNQTSSSSSSSRRQPVRLVLHLAMARIDDWPGHFTGAWEYEENAIALPEQYLTIYRMRQCLGEVFEMVCNSSSSSSSSSSSNDTWFRLLGVNSTEYCLPDRLSVSPSAEANGNVWWAARLGETIAPQNLCVVERNGLPPTRRCLGDYLHGCAWDRPGTGWPQQPDRCAPIQQTTTGALYRYSAAPLNDTPTLRSALGTVEQVLSRPATLIPADLFYIAKTLEKARDVLVPVNRAGNGDQDPGSLLSDPELYCNLTAIMSRIMYVNETVVTVSQRALNTTNMLLYATETIVNQVPVATVAVEGSDAPAKRYECDRGDALEEAGGAGLMADGTVVFRSARLIVLIADPAVANVSGVALFRPVWTGDPDQTDDDVEDDFTRYTLRFLYVNQSQEALLKEEGLEIGAFIPQSVLDGLATLYSAMQLQTSEQEQEEPAPERLEEESEEEEEEKEVRTSTAAAVEAAPSPPPPVRIVIAIYYNDRAFRETRNGTIARPNAKIISVSVPGYGSRMPDEIPIFTREYRSVRNGTADDLGRCGYWSFAEAPAVAAAASSTDADQFGRWAYDECRLLGESGRRKLCGCYHLTSFSRLTMDTQLVESVGVSQKLIADQGTYALDVITAIGCSLSLLGVLGIVATAVLFPSWRVKASSKILLQLSGAIAIEMIILFVEGPDIDLRRISRIECALLGSTLHYIILVTFLWMLVTAYLQFQRYVKVVGRLRPAHFILKATALCWGLPLVPVVTFLATDYALYLKRDNLSDICYPHGAALWYGLLLPIATIVLLNLVSFIVVLYHICTIRDPRHPNPNNRTGKTVTGPQDHDLTLAQLRLSVFLFFLLGLPWIFGMLTTGTEEKLFAYLFCLTAPVQGFVLFLYFVVMDPVARRLWLVRLRRCTAVATGRTASTKDTDMEKETTGTTPSTTLNTQL</sequence>
<feature type="compositionally biased region" description="Acidic residues" evidence="6">
    <location>
        <begin position="997"/>
        <end position="1017"/>
    </location>
</feature>
<keyword evidence="8" id="KW-0732">Signal</keyword>
<feature type="transmembrane region" description="Helical" evidence="7">
    <location>
        <begin position="1257"/>
        <end position="1276"/>
    </location>
</feature>
<reference evidence="11" key="1">
    <citation type="submission" date="2018-01" db="EMBL/GenBank/DDBJ databases">
        <title>An insight into the sialome of Amazonian anophelines.</title>
        <authorList>
            <person name="Ribeiro J.M."/>
            <person name="Scarpassa V."/>
            <person name="Calvo E."/>
        </authorList>
    </citation>
    <scope>NUCLEOTIDE SEQUENCE</scope>
    <source>
        <tissue evidence="11">Salivary glands</tissue>
    </source>
</reference>
<evidence type="ECO:0000256" key="1">
    <source>
        <dbReference type="ARBA" id="ARBA00004141"/>
    </source>
</evidence>
<dbReference type="InterPro" id="IPR057244">
    <property type="entry name" value="GAIN_B"/>
</dbReference>
<evidence type="ECO:0000259" key="10">
    <source>
        <dbReference type="PROSITE" id="PS50261"/>
    </source>
</evidence>
<keyword evidence="11" id="KW-0675">Receptor</keyword>
<keyword evidence="4 7" id="KW-0472">Membrane</keyword>
<dbReference type="PROSITE" id="PS50221">
    <property type="entry name" value="GAIN_B"/>
    <property type="match status" value="1"/>
</dbReference>
<feature type="transmembrane region" description="Helical" evidence="7">
    <location>
        <begin position="1180"/>
        <end position="1206"/>
    </location>
</feature>
<feature type="transmembrane region" description="Helical" evidence="7">
    <location>
        <begin position="1297"/>
        <end position="1319"/>
    </location>
</feature>
<feature type="domain" description="G-protein coupled receptors family 2 profile 2" evidence="10">
    <location>
        <begin position="1182"/>
        <end position="1444"/>
    </location>
</feature>
<accession>A0A2M4B981</accession>
<feature type="region of interest" description="Disordered" evidence="6">
    <location>
        <begin position="27"/>
        <end position="49"/>
    </location>
</feature>
<feature type="transmembrane region" description="Helical" evidence="7">
    <location>
        <begin position="1339"/>
        <end position="1361"/>
    </location>
</feature>
<dbReference type="InterPro" id="IPR000832">
    <property type="entry name" value="GPCR_2_secretin-like"/>
</dbReference>
<dbReference type="EMBL" id="GGFJ01000421">
    <property type="protein sequence ID" value="MBW49562.1"/>
    <property type="molecule type" value="Transcribed_RNA"/>
</dbReference>
<keyword evidence="5" id="KW-1015">Disulfide bond</keyword>
<dbReference type="InterPro" id="IPR046338">
    <property type="entry name" value="GAIN_dom_sf"/>
</dbReference>
<name>A0A2M4B981_9DIPT</name>
<proteinExistence type="predicted"/>
<evidence type="ECO:0000256" key="3">
    <source>
        <dbReference type="ARBA" id="ARBA00022989"/>
    </source>
</evidence>
<dbReference type="GO" id="GO:0004930">
    <property type="term" value="F:G protein-coupled receptor activity"/>
    <property type="evidence" value="ECO:0007669"/>
    <property type="project" value="InterPro"/>
</dbReference>
<dbReference type="GO" id="GO:0007166">
    <property type="term" value="P:cell surface receptor signaling pathway"/>
    <property type="evidence" value="ECO:0007669"/>
    <property type="project" value="InterPro"/>
</dbReference>
<keyword evidence="2 7" id="KW-0812">Transmembrane</keyword>
<evidence type="ECO:0000256" key="2">
    <source>
        <dbReference type="ARBA" id="ARBA00022692"/>
    </source>
</evidence>